<dbReference type="InterPro" id="IPR042838">
    <property type="entry name" value="KIAA1958"/>
</dbReference>
<organism evidence="1 2">
    <name type="scientific">Sinanodonta woodiana</name>
    <name type="common">Chinese pond mussel</name>
    <name type="synonym">Anodonta woodiana</name>
    <dbReference type="NCBI Taxonomy" id="1069815"/>
    <lineage>
        <taxon>Eukaryota</taxon>
        <taxon>Metazoa</taxon>
        <taxon>Spiralia</taxon>
        <taxon>Lophotrochozoa</taxon>
        <taxon>Mollusca</taxon>
        <taxon>Bivalvia</taxon>
        <taxon>Autobranchia</taxon>
        <taxon>Heteroconchia</taxon>
        <taxon>Palaeoheterodonta</taxon>
        <taxon>Unionida</taxon>
        <taxon>Unionoidea</taxon>
        <taxon>Unionidae</taxon>
        <taxon>Unioninae</taxon>
        <taxon>Sinanodonta</taxon>
    </lineage>
</organism>
<sequence length="168" mass="19567">MIQIKYEFIPPCDLNTVQHISHFILSVRNKGGDEFKPLSLRGMISSIDRCLRTKSYGVSIINDIKFHKSRSVLKMKLKNLKKLGKGNKLRASRPVSDHDLQKMYEAQTLGDDNPTDHIHSMWLIFTMHFEMRTGKETHNLQWGDILQVDDSSQEYNAYNTERQTKTRT</sequence>
<dbReference type="AlphaFoldDB" id="A0ABD3XZ47"/>
<evidence type="ECO:0000313" key="1">
    <source>
        <dbReference type="EMBL" id="KAL3890350.1"/>
    </source>
</evidence>
<protein>
    <submittedName>
        <fullName evidence="1">Uncharacterized protein</fullName>
    </submittedName>
</protein>
<proteinExistence type="predicted"/>
<name>A0ABD3XZ47_SINWO</name>
<accession>A0ABD3XZ47</accession>
<dbReference type="PANTHER" id="PTHR46963:SF1">
    <property type="entry name" value="SIMILAR TO RIKEN CDNA E130308A19"/>
    <property type="match status" value="1"/>
</dbReference>
<gene>
    <name evidence="1" type="ORF">ACJMK2_002634</name>
</gene>
<reference evidence="1 2" key="1">
    <citation type="submission" date="2024-11" db="EMBL/GenBank/DDBJ databases">
        <title>Chromosome-level genome assembly of the freshwater bivalve Anodonta woodiana.</title>
        <authorList>
            <person name="Chen X."/>
        </authorList>
    </citation>
    <scope>NUCLEOTIDE SEQUENCE [LARGE SCALE GENOMIC DNA]</scope>
    <source>
        <strain evidence="1">MN2024</strain>
        <tissue evidence="1">Gills</tissue>
    </source>
</reference>
<comment type="caution">
    <text evidence="1">The sequence shown here is derived from an EMBL/GenBank/DDBJ whole genome shotgun (WGS) entry which is preliminary data.</text>
</comment>
<dbReference type="Proteomes" id="UP001634394">
    <property type="component" value="Unassembled WGS sequence"/>
</dbReference>
<dbReference type="EMBL" id="JBJQND010000001">
    <property type="protein sequence ID" value="KAL3890350.1"/>
    <property type="molecule type" value="Genomic_DNA"/>
</dbReference>
<keyword evidence="2" id="KW-1185">Reference proteome</keyword>
<evidence type="ECO:0000313" key="2">
    <source>
        <dbReference type="Proteomes" id="UP001634394"/>
    </source>
</evidence>
<dbReference type="PANTHER" id="PTHR46963">
    <property type="entry name" value="SIMILAR TO RIKEN CDNA E130308A19"/>
    <property type="match status" value="1"/>
</dbReference>